<dbReference type="GO" id="GO:0004386">
    <property type="term" value="F:helicase activity"/>
    <property type="evidence" value="ECO:0007669"/>
    <property type="project" value="UniProtKB-KW"/>
</dbReference>
<dbReference type="Pfam" id="PF00271">
    <property type="entry name" value="Helicase_C"/>
    <property type="match status" value="1"/>
</dbReference>
<dbReference type="Pfam" id="PF04480">
    <property type="entry name" value="DUF559"/>
    <property type="match status" value="1"/>
</dbReference>
<dbReference type="SUPFAM" id="SSF52540">
    <property type="entry name" value="P-loop containing nucleoside triphosphate hydrolases"/>
    <property type="match status" value="2"/>
</dbReference>
<dbReference type="InterPro" id="IPR014001">
    <property type="entry name" value="Helicase_ATP-bd"/>
</dbReference>
<accession>A0AAW7X5E9</accession>
<gene>
    <name evidence="6" type="ORF">Q4521_11300</name>
</gene>
<keyword evidence="6" id="KW-0347">Helicase</keyword>
<dbReference type="Proteomes" id="UP001169760">
    <property type="component" value="Unassembled WGS sequence"/>
</dbReference>
<keyword evidence="6" id="KW-0378">Hydrolase</keyword>
<dbReference type="InterPro" id="IPR052511">
    <property type="entry name" value="ATP-dep_Helicase"/>
</dbReference>
<dbReference type="PROSITE" id="PS51192">
    <property type="entry name" value="HELICASE_ATP_BIND_1"/>
    <property type="match status" value="1"/>
</dbReference>
<dbReference type="GO" id="GO:0016887">
    <property type="term" value="F:ATP hydrolysis activity"/>
    <property type="evidence" value="ECO:0007669"/>
    <property type="project" value="TreeGrafter"/>
</dbReference>
<feature type="region of interest" description="Disordered" evidence="3">
    <location>
        <begin position="1443"/>
        <end position="1463"/>
    </location>
</feature>
<comment type="caution">
    <text evidence="6">The sequence shown here is derived from an EMBL/GenBank/DDBJ whole genome shotgun (WGS) entry which is preliminary data.</text>
</comment>
<dbReference type="SMART" id="SM00487">
    <property type="entry name" value="DEXDc"/>
    <property type="match status" value="1"/>
</dbReference>
<dbReference type="Pfam" id="PF00270">
    <property type="entry name" value="DEAD"/>
    <property type="match status" value="1"/>
</dbReference>
<dbReference type="RefSeq" id="WP_303492846.1">
    <property type="nucleotide sequence ID" value="NZ_JAUOPB010000008.1"/>
</dbReference>
<dbReference type="SMART" id="SM00490">
    <property type="entry name" value="HELICc"/>
    <property type="match status" value="1"/>
</dbReference>
<evidence type="ECO:0000313" key="7">
    <source>
        <dbReference type="Proteomes" id="UP001169760"/>
    </source>
</evidence>
<dbReference type="InterPro" id="IPR011545">
    <property type="entry name" value="DEAD/DEAH_box_helicase_dom"/>
</dbReference>
<name>A0AAW7X5E9_9GAMM</name>
<dbReference type="GO" id="GO:0003677">
    <property type="term" value="F:DNA binding"/>
    <property type="evidence" value="ECO:0007669"/>
    <property type="project" value="TreeGrafter"/>
</dbReference>
<dbReference type="InterPro" id="IPR001650">
    <property type="entry name" value="Helicase_C-like"/>
</dbReference>
<dbReference type="Gene3D" id="3.40.960.10">
    <property type="entry name" value="VSR Endonuclease"/>
    <property type="match status" value="1"/>
</dbReference>
<feature type="domain" description="Helicase ATP-binding" evidence="4">
    <location>
        <begin position="101"/>
        <end position="290"/>
    </location>
</feature>
<evidence type="ECO:0000259" key="5">
    <source>
        <dbReference type="PROSITE" id="PS51194"/>
    </source>
</evidence>
<keyword evidence="1" id="KW-0547">Nucleotide-binding</keyword>
<sequence length="1744" mass="197594">MDVFAYRDSVIADYKEFTTSFTKIKASDAQAFVASNYNQGKYWPAPLIQLNPRFVEACNVQELVDQGTLHPECAQIFRFGRDDSGSLGTSAQLHKHQQEAIEIAQAKESYVLTTGTGSGKSLSYILPIVDAVLKEKTIQPKPSIKAIIIYPMNALVNSQLEELDKFLGHYGENKPVTYGRYTGQESQEERHAIAACPPDIILTNFMMLELLMTRQDELDLTVMNAAQGLKFLVLDELHTYRGRQGADVAMLVRRVREALNRDVLCIGTSATMASEGSQSVRNSIVAEIASKLFGSEVKATNIITETLQRQTPGEQIPAKPLLAKSLSSGVPTQPTFKEMREHPISSWIELQLGLTKEDGRWVRAKPQNIDWAAKRLAEDSGESIETCKNYLKDFLITAYNVKDSSGRSLFAFRLHQFISGANNLFSTFEPEGLRQFDLSGQQFYPGDRNKRYYSLHFCRQCGQDYHPVWNEFEDGEILNPRPISERANDESEGNWGFFMFDPKGAFDNENIDQFPEHWLEEKRGELQLKNNFKKYKPLECYALPNGRKSHEGAKGWFIPGAFRFCLSCGVSHAARGKDSTRLTSLNGEGRSSATTILSISSLRYMLEKDTSLVDEAKKLLGFTDNRQDASLQAGHYNDFIQILLLRSSLLAAVKSSPQGYLTDSVLSQEVFKALGFDKDGSDYLNSPDAKGPGRRKAEEAVRNLLAYRLYYDLRRGWRFNNPNLEQLGLLEIDYEGLEDLCNDQAQWQKSKFPELAQVAPKNRYAVLKALLDTMRRGLCIKSRFLDHFQQEQFKSQSFQYLKEPWAFSEEENLQPGCLLLLTGKPKGHQDNFNFVTASSRSVLGQQLKKSTYWQEDFQLLPKIKDDNYPELIESLMDALESYGLVEKVEYDKHITGYQLLGEFLQWKPASELKNPDPSDPYKADNEYFRSLYETLAELLCQGHRTLFELEAREHTAQVKIEDREEREKLFRSAELKTLFCSPTMELGVDIASLNIVYMRNVPPTPANYAQRSGRAGRSGQPALVITYCAALSPHDQYFFTDPVRMVHGHVSPPTLDLANEDLVTSHLSAIWLTETKKLLPKTINTMLDMNQPEDMPLLNEFQQQMDSVSVVERTVKRGLRLLGMLKNDLPAAQGIWLNSAVSLDEAVQRWLEERVKQAFNNFNKSLDRWRQLYATTNDQLQRAHTIISNPAASERERKAADQRYGEAKTQMSLLLDAHSELNSDFSTYRYLASQGFLPGYNFPRLPLMAFIRGRRGNVGRDSFLARPRFLAISEFGPLSLIYHEGSQYRVKKVMLGVRADQEVEQVGLPKAEALLCPSCGYGHFGDQLENELCTACESPLGGGKRISNLYRIENVSTQRVLRITCDEEERQRLGYDMQTTIQFASLDKRLRVVNGEIFSAGGNKLFHLQYGPASTVWRINLGWKRRKEESIYGFNIDSVTGLWSKDDQAPPDQNDEASKDEKHVERITPYVEDRRNVLIIRLEENADEGLLTSLQYALKRGIEAEFQIEESELMAEPLPNKADRKAILFYESAEGGAGVLTRLVTDKAALSRVAERALAICHYEKSGDEYIDANPHCEAGCYHCLLSYYNQADHELIDRKDAAGKLKNILVDLITASLKTGADGKSPQAQADHLDQLSNSSLEKTFLGFLKAKGHHLPEDAQVAISQFNTRPDFVYRSHNAVIYIDGPHHEKPNQQKIDNETTKRLQAAGLTVIRFPKEQNNWAKLIAQYPDIFGADQSQEKNK</sequence>
<keyword evidence="2" id="KW-0067">ATP-binding</keyword>
<dbReference type="InterPro" id="IPR007569">
    <property type="entry name" value="DUF559"/>
</dbReference>
<proteinExistence type="predicted"/>
<dbReference type="Pfam" id="PF09369">
    <property type="entry name" value="MZB"/>
    <property type="match status" value="1"/>
</dbReference>
<dbReference type="InterPro" id="IPR018973">
    <property type="entry name" value="MZB"/>
</dbReference>
<evidence type="ECO:0000259" key="4">
    <source>
        <dbReference type="PROSITE" id="PS51192"/>
    </source>
</evidence>
<organism evidence="6 7">
    <name type="scientific">Saccharophagus degradans</name>
    <dbReference type="NCBI Taxonomy" id="86304"/>
    <lineage>
        <taxon>Bacteria</taxon>
        <taxon>Pseudomonadati</taxon>
        <taxon>Pseudomonadota</taxon>
        <taxon>Gammaproteobacteria</taxon>
        <taxon>Cellvibrionales</taxon>
        <taxon>Cellvibrionaceae</taxon>
        <taxon>Saccharophagus</taxon>
    </lineage>
</organism>
<evidence type="ECO:0000256" key="2">
    <source>
        <dbReference type="ARBA" id="ARBA00022840"/>
    </source>
</evidence>
<dbReference type="PROSITE" id="PS51194">
    <property type="entry name" value="HELICASE_CTER"/>
    <property type="match status" value="1"/>
</dbReference>
<feature type="domain" description="Helicase C-terminal" evidence="5">
    <location>
        <begin position="871"/>
        <end position="1063"/>
    </location>
</feature>
<dbReference type="CDD" id="cd17923">
    <property type="entry name" value="DEXHc_Hrq1-like"/>
    <property type="match status" value="1"/>
</dbReference>
<reference evidence="6" key="1">
    <citation type="submission" date="2023-07" db="EMBL/GenBank/DDBJ databases">
        <title>Genome content predicts the carbon catabolic preferences of heterotrophic bacteria.</title>
        <authorList>
            <person name="Gralka M."/>
        </authorList>
    </citation>
    <scope>NUCLEOTIDE SEQUENCE</scope>
    <source>
        <strain evidence="6">I3M17_2</strain>
    </source>
</reference>
<dbReference type="PANTHER" id="PTHR47962:SF5">
    <property type="entry name" value="ATP-DEPENDENT HELICASE LHR-RELATED"/>
    <property type="match status" value="1"/>
</dbReference>
<evidence type="ECO:0000313" key="6">
    <source>
        <dbReference type="EMBL" id="MDO6423060.1"/>
    </source>
</evidence>
<dbReference type="PANTHER" id="PTHR47962">
    <property type="entry name" value="ATP-DEPENDENT HELICASE LHR-RELATED-RELATED"/>
    <property type="match status" value="1"/>
</dbReference>
<evidence type="ECO:0000256" key="3">
    <source>
        <dbReference type="SAM" id="MobiDB-lite"/>
    </source>
</evidence>
<dbReference type="Gene3D" id="3.40.50.300">
    <property type="entry name" value="P-loop containing nucleotide triphosphate hydrolases"/>
    <property type="match status" value="2"/>
</dbReference>
<protein>
    <submittedName>
        <fullName evidence="6">DEAD/DEAH box helicase</fullName>
    </submittedName>
</protein>
<dbReference type="InterPro" id="IPR027417">
    <property type="entry name" value="P-loop_NTPase"/>
</dbReference>
<dbReference type="GO" id="GO:0005524">
    <property type="term" value="F:ATP binding"/>
    <property type="evidence" value="ECO:0007669"/>
    <property type="project" value="UniProtKB-KW"/>
</dbReference>
<dbReference type="EMBL" id="JAUOPB010000008">
    <property type="protein sequence ID" value="MDO6423060.1"/>
    <property type="molecule type" value="Genomic_DNA"/>
</dbReference>
<evidence type="ECO:0000256" key="1">
    <source>
        <dbReference type="ARBA" id="ARBA00022741"/>
    </source>
</evidence>